<evidence type="ECO:0000313" key="2">
    <source>
        <dbReference type="Proteomes" id="UP001062846"/>
    </source>
</evidence>
<protein>
    <submittedName>
        <fullName evidence="1">Uncharacterized protein</fullName>
    </submittedName>
</protein>
<organism evidence="1 2">
    <name type="scientific">Rhododendron molle</name>
    <name type="common">Chinese azalea</name>
    <name type="synonym">Azalea mollis</name>
    <dbReference type="NCBI Taxonomy" id="49168"/>
    <lineage>
        <taxon>Eukaryota</taxon>
        <taxon>Viridiplantae</taxon>
        <taxon>Streptophyta</taxon>
        <taxon>Embryophyta</taxon>
        <taxon>Tracheophyta</taxon>
        <taxon>Spermatophyta</taxon>
        <taxon>Magnoliopsida</taxon>
        <taxon>eudicotyledons</taxon>
        <taxon>Gunneridae</taxon>
        <taxon>Pentapetalae</taxon>
        <taxon>asterids</taxon>
        <taxon>Ericales</taxon>
        <taxon>Ericaceae</taxon>
        <taxon>Ericoideae</taxon>
        <taxon>Rhodoreae</taxon>
        <taxon>Rhododendron</taxon>
    </lineage>
</organism>
<gene>
    <name evidence="1" type="ORF">RHMOL_Rhmol05G0173400</name>
</gene>
<proteinExistence type="predicted"/>
<comment type="caution">
    <text evidence="1">The sequence shown here is derived from an EMBL/GenBank/DDBJ whole genome shotgun (WGS) entry which is preliminary data.</text>
</comment>
<sequence>MWKGLNGKLWGLRWCWTALTAPIMCLNFFLWVLSLARVRRYDGLCLNSAFCKRVSRSKFIRAIILTFGITAYTLKEEYPRLFFLSTQKDEVISNIWEGLDSGS</sequence>
<reference evidence="1" key="1">
    <citation type="submission" date="2022-02" db="EMBL/GenBank/DDBJ databases">
        <title>Plant Genome Project.</title>
        <authorList>
            <person name="Zhang R.-G."/>
        </authorList>
    </citation>
    <scope>NUCLEOTIDE SEQUENCE</scope>
    <source>
        <strain evidence="1">AT1</strain>
    </source>
</reference>
<dbReference type="EMBL" id="CM046392">
    <property type="protein sequence ID" value="KAI8555419.1"/>
    <property type="molecule type" value="Genomic_DNA"/>
</dbReference>
<accession>A0ACC0NR38</accession>
<keyword evidence="2" id="KW-1185">Reference proteome</keyword>
<name>A0ACC0NR38_RHOML</name>
<dbReference type="Proteomes" id="UP001062846">
    <property type="component" value="Chromosome 5"/>
</dbReference>
<evidence type="ECO:0000313" key="1">
    <source>
        <dbReference type="EMBL" id="KAI8555419.1"/>
    </source>
</evidence>